<evidence type="ECO:0000256" key="8">
    <source>
        <dbReference type="ARBA" id="ARBA00023053"/>
    </source>
</evidence>
<comment type="caution">
    <text evidence="15">The sequence shown here is derived from an EMBL/GenBank/DDBJ whole genome shotgun (WGS) entry which is preliminary data.</text>
</comment>
<feature type="transmembrane region" description="Helical" evidence="14">
    <location>
        <begin position="429"/>
        <end position="447"/>
    </location>
</feature>
<keyword evidence="10 14" id="KW-0472">Membrane</keyword>
<comment type="subcellular location">
    <subcellularLocation>
        <location evidence="1">Cell membrane</location>
        <topology evidence="1">Multi-pass membrane protein</topology>
    </subcellularLocation>
</comment>
<organism evidence="15 16">
    <name type="scientific">Rhodohalobacter mucosus</name>
    <dbReference type="NCBI Taxonomy" id="2079485"/>
    <lineage>
        <taxon>Bacteria</taxon>
        <taxon>Pseudomonadati</taxon>
        <taxon>Balneolota</taxon>
        <taxon>Balneolia</taxon>
        <taxon>Balneolales</taxon>
        <taxon>Balneolaceae</taxon>
        <taxon>Rhodohalobacter</taxon>
    </lineage>
</organism>
<keyword evidence="6" id="KW-0769">Symport</keyword>
<sequence>MESGTIILVIVGLYLLVSLVMGIIPSLRITSSVDGYVAGDRSMNVFIMYFVLGASIFSSFAFLGGPGWAYSRGAAAFYIISYGVIGIVPLYFFGPRAWRLGKTYGFVTQAELLANRFNSKGLSVILGFLSVAVFIPYLTLQMIGSGYVLNVISEGMIPYWAGAGITYLVVLIYVYLSGVMGVGWSNAFQGLFMMVLAWFLGIYLPNELYGGIGEMFTAIMDSGEANMLYAPGLAADGETPWDWWGYGSAVLVSAIGFSVWPHFFMRSYAARSPRSFRLSVVLYPTFLLFMVPILLIGFSAVVSFPGVEPADSILPHILMQLDLPAVVIGLFCAGALAASMSSGDAILHSAASVGIRDGIRPLLKRPISDHSERFLIQILVVLLGLISYLFAVVIDISIVSLLLGAYGGVAQIFPVVFAMFYWPRATKSGALAGLFGGIAVNTFFLLMPELKPLPMHEGVYGLIANVGLLTGVSLLTKPDDPERVERFTKSGG</sequence>
<gene>
    <name evidence="15" type="ORF">DDZ15_14595</name>
</gene>
<evidence type="ECO:0000256" key="14">
    <source>
        <dbReference type="SAM" id="Phobius"/>
    </source>
</evidence>
<dbReference type="PANTHER" id="PTHR48086:SF3">
    <property type="entry name" value="SODIUM_PROLINE SYMPORTER"/>
    <property type="match status" value="1"/>
</dbReference>
<dbReference type="Gene3D" id="1.20.1730.10">
    <property type="entry name" value="Sodium/glucose cotransporter"/>
    <property type="match status" value="1"/>
</dbReference>
<evidence type="ECO:0000256" key="3">
    <source>
        <dbReference type="ARBA" id="ARBA00022448"/>
    </source>
</evidence>
<keyword evidence="5 14" id="KW-0812">Transmembrane</keyword>
<evidence type="ECO:0000256" key="13">
    <source>
        <dbReference type="RuleBase" id="RU362091"/>
    </source>
</evidence>
<evidence type="ECO:0000256" key="1">
    <source>
        <dbReference type="ARBA" id="ARBA00004651"/>
    </source>
</evidence>
<feature type="transmembrane region" description="Helical" evidence="14">
    <location>
        <begin position="188"/>
        <end position="205"/>
    </location>
</feature>
<comment type="similarity">
    <text evidence="2 13">Belongs to the sodium:solute symporter (SSF) (TC 2.A.21) family.</text>
</comment>
<dbReference type="PROSITE" id="PS50283">
    <property type="entry name" value="NA_SOLUT_SYMP_3"/>
    <property type="match status" value="1"/>
</dbReference>
<feature type="transmembrane region" description="Helical" evidence="14">
    <location>
        <begin position="374"/>
        <end position="394"/>
    </location>
</feature>
<evidence type="ECO:0000256" key="7">
    <source>
        <dbReference type="ARBA" id="ARBA00022989"/>
    </source>
</evidence>
<keyword evidence="8" id="KW-0915">Sodium</keyword>
<name>A0A316TLN8_9BACT</name>
<evidence type="ECO:0000256" key="4">
    <source>
        <dbReference type="ARBA" id="ARBA00022475"/>
    </source>
</evidence>
<dbReference type="Proteomes" id="UP000245533">
    <property type="component" value="Unassembled WGS sequence"/>
</dbReference>
<keyword evidence="7 14" id="KW-1133">Transmembrane helix</keyword>
<dbReference type="PANTHER" id="PTHR48086">
    <property type="entry name" value="SODIUM/PROLINE SYMPORTER-RELATED"/>
    <property type="match status" value="1"/>
</dbReference>
<feature type="transmembrane region" description="Helical" evidence="14">
    <location>
        <begin position="45"/>
        <end position="63"/>
    </location>
</feature>
<feature type="transmembrane region" description="Helical" evidence="14">
    <location>
        <begin position="75"/>
        <end position="93"/>
    </location>
</feature>
<dbReference type="InterPro" id="IPR038377">
    <property type="entry name" value="Na/Glc_symporter_sf"/>
</dbReference>
<dbReference type="Pfam" id="PF00474">
    <property type="entry name" value="SSF"/>
    <property type="match status" value="1"/>
</dbReference>
<evidence type="ECO:0000256" key="2">
    <source>
        <dbReference type="ARBA" id="ARBA00006434"/>
    </source>
</evidence>
<keyword evidence="16" id="KW-1185">Reference proteome</keyword>
<protein>
    <submittedName>
        <fullName evidence="15">Pantothenate permease</fullName>
    </submittedName>
</protein>
<reference evidence="15 16" key="1">
    <citation type="submission" date="2018-05" db="EMBL/GenBank/DDBJ databases">
        <title>Rhodohalobacter halophilus gen. nov., sp. nov., a moderately halophilic member of the family Balneolaceae.</title>
        <authorList>
            <person name="Liu Z.-W."/>
        </authorList>
    </citation>
    <scope>NUCLEOTIDE SEQUENCE [LARGE SCALE GENOMIC DNA]</scope>
    <source>
        <strain evidence="15 16">8A47</strain>
    </source>
</reference>
<feature type="transmembrane region" description="Helical" evidence="14">
    <location>
        <begin position="243"/>
        <end position="260"/>
    </location>
</feature>
<comment type="catalytic activity">
    <reaction evidence="12">
        <text>L-proline(in) + Na(+)(in) = L-proline(out) + Na(+)(out)</text>
        <dbReference type="Rhea" id="RHEA:28967"/>
        <dbReference type="ChEBI" id="CHEBI:29101"/>
        <dbReference type="ChEBI" id="CHEBI:60039"/>
    </reaction>
</comment>
<evidence type="ECO:0000313" key="15">
    <source>
        <dbReference type="EMBL" id="PWN05300.1"/>
    </source>
</evidence>
<keyword evidence="11" id="KW-0739">Sodium transport</keyword>
<evidence type="ECO:0000256" key="5">
    <source>
        <dbReference type="ARBA" id="ARBA00022692"/>
    </source>
</evidence>
<feature type="transmembrane region" description="Helical" evidence="14">
    <location>
        <begin position="317"/>
        <end position="338"/>
    </location>
</feature>
<dbReference type="GO" id="GO:0006814">
    <property type="term" value="P:sodium ion transport"/>
    <property type="evidence" value="ECO:0007669"/>
    <property type="project" value="UniProtKB-KW"/>
</dbReference>
<dbReference type="CDD" id="cd10322">
    <property type="entry name" value="SLC5sbd"/>
    <property type="match status" value="1"/>
</dbReference>
<keyword evidence="9" id="KW-0406">Ion transport</keyword>
<dbReference type="GO" id="GO:0015293">
    <property type="term" value="F:symporter activity"/>
    <property type="evidence" value="ECO:0007669"/>
    <property type="project" value="UniProtKB-KW"/>
</dbReference>
<feature type="transmembrane region" description="Helical" evidence="14">
    <location>
        <begin position="400"/>
        <end position="422"/>
    </location>
</feature>
<dbReference type="GO" id="GO:0005886">
    <property type="term" value="C:plasma membrane"/>
    <property type="evidence" value="ECO:0007669"/>
    <property type="project" value="UniProtKB-SubCell"/>
</dbReference>
<keyword evidence="4" id="KW-1003">Cell membrane</keyword>
<dbReference type="InterPro" id="IPR050277">
    <property type="entry name" value="Sodium:Solute_Symporter"/>
</dbReference>
<evidence type="ECO:0000256" key="11">
    <source>
        <dbReference type="ARBA" id="ARBA00023201"/>
    </source>
</evidence>
<evidence type="ECO:0000256" key="12">
    <source>
        <dbReference type="ARBA" id="ARBA00033708"/>
    </source>
</evidence>
<dbReference type="RefSeq" id="WP_109647856.1">
    <property type="nucleotide sequence ID" value="NZ_QGGB01000010.1"/>
</dbReference>
<keyword evidence="3" id="KW-0813">Transport</keyword>
<dbReference type="OrthoDB" id="9814523at2"/>
<feature type="transmembrane region" description="Helical" evidence="14">
    <location>
        <begin position="281"/>
        <end position="305"/>
    </location>
</feature>
<feature type="transmembrane region" description="Helical" evidence="14">
    <location>
        <begin position="6"/>
        <end position="24"/>
    </location>
</feature>
<evidence type="ECO:0000256" key="6">
    <source>
        <dbReference type="ARBA" id="ARBA00022847"/>
    </source>
</evidence>
<feature type="transmembrane region" description="Helical" evidence="14">
    <location>
        <begin position="156"/>
        <end position="176"/>
    </location>
</feature>
<evidence type="ECO:0000256" key="10">
    <source>
        <dbReference type="ARBA" id="ARBA00023136"/>
    </source>
</evidence>
<evidence type="ECO:0000256" key="9">
    <source>
        <dbReference type="ARBA" id="ARBA00023065"/>
    </source>
</evidence>
<dbReference type="AlphaFoldDB" id="A0A316TLN8"/>
<evidence type="ECO:0000313" key="16">
    <source>
        <dbReference type="Proteomes" id="UP000245533"/>
    </source>
</evidence>
<dbReference type="EMBL" id="QGGB01000010">
    <property type="protein sequence ID" value="PWN05300.1"/>
    <property type="molecule type" value="Genomic_DNA"/>
</dbReference>
<feature type="transmembrane region" description="Helical" evidence="14">
    <location>
        <begin position="122"/>
        <end position="144"/>
    </location>
</feature>
<accession>A0A316TLN8</accession>
<feature type="transmembrane region" description="Helical" evidence="14">
    <location>
        <begin position="459"/>
        <end position="476"/>
    </location>
</feature>
<proteinExistence type="inferred from homology"/>
<dbReference type="InterPro" id="IPR001734">
    <property type="entry name" value="Na/solute_symporter"/>
</dbReference>